<comment type="caution">
    <text evidence="1">The sequence shown here is derived from an EMBL/GenBank/DDBJ whole genome shotgun (WGS) entry which is preliminary data.</text>
</comment>
<evidence type="ECO:0000313" key="1">
    <source>
        <dbReference type="EMBL" id="KAF0254314.1"/>
    </source>
</evidence>
<name>A0A7V8J451_PSEPU</name>
<dbReference type="EMBL" id="WOWR01000015">
    <property type="protein sequence ID" value="KAF0254314.1"/>
    <property type="molecule type" value="Genomic_DNA"/>
</dbReference>
<sequence length="118" mass="13291">MTDCVPYAIHIATGLELADVMSLAQQRGWDSEKGMNGVAAWFMLRDDLGFQITAMKQPDGRVTLKQFLPTLDATKTYIISVTNHWFTVRQGQRFDKARTHPRTEVFAYIEVQKPGSAG</sequence>
<organism evidence="1 2">
    <name type="scientific">Pseudomonas putida</name>
    <name type="common">Arthrobacter siderocapsulatus</name>
    <dbReference type="NCBI Taxonomy" id="303"/>
    <lineage>
        <taxon>Bacteria</taxon>
        <taxon>Pseudomonadati</taxon>
        <taxon>Pseudomonadota</taxon>
        <taxon>Gammaproteobacteria</taxon>
        <taxon>Pseudomonadales</taxon>
        <taxon>Pseudomonadaceae</taxon>
        <taxon>Pseudomonas</taxon>
    </lineage>
</organism>
<dbReference type="AlphaFoldDB" id="A0A7V8J451"/>
<gene>
    <name evidence="1" type="ORF">GN299_13745</name>
</gene>
<accession>A0A7V8J451</accession>
<protein>
    <submittedName>
        <fullName evidence="1">Uncharacterized protein</fullName>
    </submittedName>
</protein>
<dbReference type="Proteomes" id="UP000442695">
    <property type="component" value="Unassembled WGS sequence"/>
</dbReference>
<evidence type="ECO:0000313" key="2">
    <source>
        <dbReference type="Proteomes" id="UP000442695"/>
    </source>
</evidence>
<proteinExistence type="predicted"/>
<reference evidence="1 2" key="1">
    <citation type="submission" date="2019-12" db="EMBL/GenBank/DDBJ databases">
        <authorList>
            <person name="Woiski C."/>
        </authorList>
    </citation>
    <scope>NUCLEOTIDE SEQUENCE [LARGE SCALE GENOMIC DNA]</scope>
    <source>
        <strain evidence="1 2">BOE100</strain>
    </source>
</reference>
<dbReference type="RefSeq" id="WP_156859046.1">
    <property type="nucleotide sequence ID" value="NZ_WOWR01000015.1"/>
</dbReference>